<sequence length="188" mass="20059">MIHEWRSYRLKSGAAGDYLALLADEGLPLVTRHLPLAGYWLGETGPLNTIHHLWSYADWAEREACRASLATEAAWVEGFIPKAFALVEEQENRFLQTVASSAAFEAVVADRRKPRPARAAGAPLFAPVCAALVSGEPIDGAVATWTVISGRAAGSLSLLPRSPDPVPSIPLAGGSSHIVLRPLAFSPL</sequence>
<dbReference type="Gene3D" id="3.30.70.100">
    <property type="match status" value="1"/>
</dbReference>
<gene>
    <name evidence="2" type="ORF">Q9313_00205</name>
</gene>
<keyword evidence="3" id="KW-1185">Reference proteome</keyword>
<evidence type="ECO:0000313" key="2">
    <source>
        <dbReference type="EMBL" id="WLR97488.1"/>
    </source>
</evidence>
<evidence type="ECO:0000313" key="3">
    <source>
        <dbReference type="Proteomes" id="UP001234585"/>
    </source>
</evidence>
<accession>A0AA50D3W9</accession>
<dbReference type="Proteomes" id="UP001234585">
    <property type="component" value="Chromosome"/>
</dbReference>
<dbReference type="Pfam" id="PF07978">
    <property type="entry name" value="NIPSNAP"/>
    <property type="match status" value="1"/>
</dbReference>
<dbReference type="AlphaFoldDB" id="A0AA50D3W9"/>
<name>A0AA50D3W9_9HYPH</name>
<dbReference type="InterPro" id="IPR011008">
    <property type="entry name" value="Dimeric_a/b-barrel"/>
</dbReference>
<reference evidence="2 3" key="1">
    <citation type="submission" date="2023-08" db="EMBL/GenBank/DDBJ databases">
        <title>Pathogen: clinical or host-associated sample.</title>
        <authorList>
            <person name="Hergert J."/>
            <person name="Casey R."/>
            <person name="Wagner J."/>
            <person name="Young E.L."/>
            <person name="Oakeson K.F."/>
        </authorList>
    </citation>
    <scope>NUCLEOTIDE SEQUENCE [LARGE SCALE GENOMIC DNA]</scope>
    <source>
        <strain evidence="2 3">1760953</strain>
    </source>
</reference>
<organism evidence="2 3">
    <name type="scientific">Shinella sumterensis</name>
    <dbReference type="NCBI Taxonomy" id="1967501"/>
    <lineage>
        <taxon>Bacteria</taxon>
        <taxon>Pseudomonadati</taxon>
        <taxon>Pseudomonadota</taxon>
        <taxon>Alphaproteobacteria</taxon>
        <taxon>Hyphomicrobiales</taxon>
        <taxon>Rhizobiaceae</taxon>
        <taxon>Shinella</taxon>
    </lineage>
</organism>
<dbReference type="PANTHER" id="PTHR21017">
    <property type="entry name" value="NIPSNAP-RELATED"/>
    <property type="match status" value="1"/>
</dbReference>
<dbReference type="PANTHER" id="PTHR21017:SF17">
    <property type="entry name" value="PROTEIN NIPSNAP"/>
    <property type="match status" value="1"/>
</dbReference>
<protein>
    <submittedName>
        <fullName evidence="2">NIPSNAP family protein</fullName>
    </submittedName>
</protein>
<dbReference type="RefSeq" id="WP_306037434.1">
    <property type="nucleotide sequence ID" value="NZ_CP132302.1"/>
</dbReference>
<proteinExistence type="inferred from homology"/>
<comment type="similarity">
    <text evidence="1">Belongs to the NipSnap family.</text>
</comment>
<dbReference type="InterPro" id="IPR051557">
    <property type="entry name" value="NipSnap_domain"/>
</dbReference>
<dbReference type="EMBL" id="CP132302">
    <property type="protein sequence ID" value="WLR97488.1"/>
    <property type="molecule type" value="Genomic_DNA"/>
</dbReference>
<dbReference type="InterPro" id="IPR012577">
    <property type="entry name" value="NIPSNAP"/>
</dbReference>
<evidence type="ECO:0000256" key="1">
    <source>
        <dbReference type="ARBA" id="ARBA00005291"/>
    </source>
</evidence>
<dbReference type="SUPFAM" id="SSF54909">
    <property type="entry name" value="Dimeric alpha+beta barrel"/>
    <property type="match status" value="1"/>
</dbReference>